<dbReference type="NCBIfam" id="TIGR02906">
    <property type="entry name" value="spore_CotS"/>
    <property type="match status" value="1"/>
</dbReference>
<feature type="domain" description="Aminoglycoside phosphotransferase" evidence="1">
    <location>
        <begin position="28"/>
        <end position="262"/>
    </location>
</feature>
<dbReference type="EMBL" id="AYSO01000019">
    <property type="protein sequence ID" value="KIE45442.1"/>
    <property type="molecule type" value="Genomic_DNA"/>
</dbReference>
<dbReference type="Gene3D" id="3.90.1200.10">
    <property type="match status" value="1"/>
</dbReference>
<dbReference type="Proteomes" id="UP000031366">
    <property type="component" value="Unassembled WGS sequence"/>
</dbReference>
<dbReference type="AlphaFoldDB" id="A0A0C1QWS3"/>
<evidence type="ECO:0000313" key="3">
    <source>
        <dbReference type="Proteomes" id="UP000031366"/>
    </source>
</evidence>
<name>A0A0C1QWS3_9CLOT</name>
<dbReference type="InterPro" id="IPR002575">
    <property type="entry name" value="Aminoglycoside_PTrfase"/>
</dbReference>
<dbReference type="RefSeq" id="WP_039635110.1">
    <property type="nucleotide sequence ID" value="NZ_AYSO01000019.1"/>
</dbReference>
<dbReference type="InterPro" id="IPR014255">
    <property type="entry name" value="Spore_coat_CotS"/>
</dbReference>
<accession>A0A0C1QWS3</accession>
<reference evidence="2 3" key="1">
    <citation type="journal article" date="2015" name="Infect. Genet. Evol.">
        <title>Genomic sequences of six botulinum neurotoxin-producing strains representing three clostridial species illustrate the mobility and diversity of botulinum neurotoxin genes.</title>
        <authorList>
            <person name="Smith T.J."/>
            <person name="Hill K.K."/>
            <person name="Xie G."/>
            <person name="Foley B.T."/>
            <person name="Williamson C.H."/>
            <person name="Foster J.T."/>
            <person name="Johnson S.L."/>
            <person name="Chertkov O."/>
            <person name="Teshima H."/>
            <person name="Gibbons H.S."/>
            <person name="Johnsky L.A."/>
            <person name="Karavis M.A."/>
            <person name="Smith L.A."/>
        </authorList>
    </citation>
    <scope>NUCLEOTIDE SEQUENCE [LARGE SCALE GENOMIC DNA]</scope>
    <source>
        <strain evidence="2 3">CDC 2741</strain>
    </source>
</reference>
<dbReference type="STRING" id="29341.RSJ17_21355"/>
<dbReference type="Pfam" id="PF01636">
    <property type="entry name" value="APH"/>
    <property type="match status" value="1"/>
</dbReference>
<gene>
    <name evidence="2" type="ORF">U732_2580</name>
</gene>
<dbReference type="PANTHER" id="PTHR39179">
    <property type="entry name" value="SPORE COAT PROTEIN I"/>
    <property type="match status" value="1"/>
</dbReference>
<organism evidence="2 3">
    <name type="scientific">Clostridium argentinense CDC 2741</name>
    <dbReference type="NCBI Taxonomy" id="1418104"/>
    <lineage>
        <taxon>Bacteria</taxon>
        <taxon>Bacillati</taxon>
        <taxon>Bacillota</taxon>
        <taxon>Clostridia</taxon>
        <taxon>Eubacteriales</taxon>
        <taxon>Clostridiaceae</taxon>
        <taxon>Clostridium</taxon>
    </lineage>
</organism>
<dbReference type="InterPro" id="IPR047175">
    <property type="entry name" value="CotS-like"/>
</dbReference>
<sequence length="334" mass="40656">MDLSTISQLVKENYNIDITYVEKNKSVYRVETPYNIYCLKVIGYEFEHFLFILGAIKHLQNNDFNYVPEIIKTINGLDYIKVYDKYAYLTPWINARESNYDNPFDVKNAAKKLGELHSKSENFIIKSNMQPRIGWFRWIETYKIRKNEILDFKKRIDKKECKSQFDLIYLSIMEEELKRCDNSIKNLLSSKYMEKMQKHVCNRGFCHHDYAHHNVLVNHNGDINIIDFDYCILDSYLHDLSSLLIRRMKYSKWELNSAREILDAYMETHRLDQDDIPIMAAFMEFPQDYWQRGIQYYWEEKPWGEEFFLKKLKFFYDDRDEKQEFIENFRNFRI</sequence>
<dbReference type="InterPro" id="IPR011009">
    <property type="entry name" value="Kinase-like_dom_sf"/>
</dbReference>
<comment type="caution">
    <text evidence="2">The sequence shown here is derived from an EMBL/GenBank/DDBJ whole genome shotgun (WGS) entry which is preliminary data.</text>
</comment>
<evidence type="ECO:0000313" key="2">
    <source>
        <dbReference type="EMBL" id="KIE45442.1"/>
    </source>
</evidence>
<dbReference type="PANTHER" id="PTHR39179:SF1">
    <property type="entry name" value="SPORE COAT PROTEIN I"/>
    <property type="match status" value="1"/>
</dbReference>
<dbReference type="SUPFAM" id="SSF56112">
    <property type="entry name" value="Protein kinase-like (PK-like)"/>
    <property type="match status" value="1"/>
</dbReference>
<protein>
    <submittedName>
        <fullName evidence="2">Spore coat, CotS family protein</fullName>
    </submittedName>
</protein>
<dbReference type="GO" id="GO:0042601">
    <property type="term" value="C:endospore-forming forespore"/>
    <property type="evidence" value="ECO:0007669"/>
    <property type="project" value="TreeGrafter"/>
</dbReference>
<keyword evidence="3" id="KW-1185">Reference proteome</keyword>
<dbReference type="Gene3D" id="3.30.200.20">
    <property type="entry name" value="Phosphorylase Kinase, domain 1"/>
    <property type="match status" value="1"/>
</dbReference>
<proteinExistence type="predicted"/>
<evidence type="ECO:0000259" key="1">
    <source>
        <dbReference type="Pfam" id="PF01636"/>
    </source>
</evidence>